<evidence type="ECO:0000313" key="2">
    <source>
        <dbReference type="EMBL" id="KAL2839272.1"/>
    </source>
</evidence>
<evidence type="ECO:0000259" key="1">
    <source>
        <dbReference type="Pfam" id="PF09995"/>
    </source>
</evidence>
<name>A0ABR4JGU9_9EURO</name>
<feature type="domain" description="ER-bound oxygenase mpaB/mpaB'/Rubber oxygenase catalytic" evidence="1">
    <location>
        <begin position="24"/>
        <end position="242"/>
    </location>
</feature>
<dbReference type="EMBL" id="JBFXLU010000135">
    <property type="protein sequence ID" value="KAL2839272.1"/>
    <property type="molecule type" value="Genomic_DNA"/>
</dbReference>
<sequence length="277" mass="32266">MQHLPQETLINSPISEPTHLGDFMQELIFLLSGQYAILCQFAHPSLAKGSLEHSDFDKRVGARLQNTTTYLIATVFGTMEEKEAIFGLIHRLHSRVRGDEYSADDPELHKWTAVTVLVGWFTVHEVFLGKLPQEKLEHLYQEASIFATSLRMPATMWPSTLEDFWKYWNNNIDNLEITNEARQLCENLLHPKELPLWMRVGAPLARLVTIHILPDRLVKEYNLEKSKQATRIQYRLAVSFIRITYRLVPRSLKSAMFQRTVKKMQMSAVEIRRKGYW</sequence>
<accession>A0ABR4JGU9</accession>
<reference evidence="2 3" key="1">
    <citation type="submission" date="2024-07" db="EMBL/GenBank/DDBJ databases">
        <title>Section-level genome sequencing and comparative genomics of Aspergillus sections Usti and Cavernicolus.</title>
        <authorList>
            <consortium name="Lawrence Berkeley National Laboratory"/>
            <person name="Nybo J.L."/>
            <person name="Vesth T.C."/>
            <person name="Theobald S."/>
            <person name="Frisvad J.C."/>
            <person name="Larsen T.O."/>
            <person name="Kjaerboelling I."/>
            <person name="Rothschild-Mancinelli K."/>
            <person name="Lyhne E.K."/>
            <person name="Kogle M.E."/>
            <person name="Barry K."/>
            <person name="Clum A."/>
            <person name="Na H."/>
            <person name="Ledsgaard L."/>
            <person name="Lin J."/>
            <person name="Lipzen A."/>
            <person name="Kuo A."/>
            <person name="Riley R."/>
            <person name="Mondo S."/>
            <person name="Labutti K."/>
            <person name="Haridas S."/>
            <person name="Pangalinan J."/>
            <person name="Salamov A.A."/>
            <person name="Simmons B.A."/>
            <person name="Magnuson J.K."/>
            <person name="Chen J."/>
            <person name="Drula E."/>
            <person name="Henrissat B."/>
            <person name="Wiebenga A."/>
            <person name="Lubbers R.J."/>
            <person name="Gomes A.C."/>
            <person name="Makela M.R."/>
            <person name="Stajich J."/>
            <person name="Grigoriev I.V."/>
            <person name="Mortensen U.H."/>
            <person name="De Vries R.P."/>
            <person name="Baker S.E."/>
            <person name="Andersen M.R."/>
        </authorList>
    </citation>
    <scope>NUCLEOTIDE SEQUENCE [LARGE SCALE GENOMIC DNA]</scope>
    <source>
        <strain evidence="2 3">CBS 123904</strain>
    </source>
</reference>
<protein>
    <recommendedName>
        <fullName evidence="1">ER-bound oxygenase mpaB/mpaB'/Rubber oxygenase catalytic domain-containing protein</fullName>
    </recommendedName>
</protein>
<dbReference type="PANTHER" id="PTHR36151">
    <property type="entry name" value="BLR2777 PROTEIN"/>
    <property type="match status" value="1"/>
</dbReference>
<dbReference type="Proteomes" id="UP001610446">
    <property type="component" value="Unassembled WGS sequence"/>
</dbReference>
<dbReference type="PANTHER" id="PTHR36151:SF3">
    <property type="entry name" value="ER-BOUND OXYGENASE MPAB_MPAB'_RUBBER OXYGENASE CATALYTIC DOMAIN-CONTAINING PROTEIN"/>
    <property type="match status" value="1"/>
</dbReference>
<comment type="caution">
    <text evidence="2">The sequence shown here is derived from an EMBL/GenBank/DDBJ whole genome shotgun (WGS) entry which is preliminary data.</text>
</comment>
<organism evidence="2 3">
    <name type="scientific">Aspergillus pseudoustus</name>
    <dbReference type="NCBI Taxonomy" id="1810923"/>
    <lineage>
        <taxon>Eukaryota</taxon>
        <taxon>Fungi</taxon>
        <taxon>Dikarya</taxon>
        <taxon>Ascomycota</taxon>
        <taxon>Pezizomycotina</taxon>
        <taxon>Eurotiomycetes</taxon>
        <taxon>Eurotiomycetidae</taxon>
        <taxon>Eurotiales</taxon>
        <taxon>Aspergillaceae</taxon>
        <taxon>Aspergillus</taxon>
        <taxon>Aspergillus subgen. Nidulantes</taxon>
    </lineage>
</organism>
<dbReference type="InterPro" id="IPR018713">
    <property type="entry name" value="MPAB/Lcp_cat_dom"/>
</dbReference>
<dbReference type="Pfam" id="PF09995">
    <property type="entry name" value="MPAB_Lcp_cat"/>
    <property type="match status" value="1"/>
</dbReference>
<evidence type="ECO:0000313" key="3">
    <source>
        <dbReference type="Proteomes" id="UP001610446"/>
    </source>
</evidence>
<proteinExistence type="predicted"/>
<gene>
    <name evidence="2" type="ORF">BJY01DRAFT_250584</name>
</gene>
<keyword evidence="3" id="KW-1185">Reference proteome</keyword>